<sequence length="328" mass="36791">MLYVRVGDVSGQAVGFFEFLLNSYFGGFCSWQLEEASLQKLNSIVSYLLSCSFDQITRYYAPSVNHGVIIETARLQVHVSDLTNIATISSNCFVSGADERILRVFAAPCNFVEMLRSISNIILHFIHMPKINFAVVSGSAQIAGHNVAIPALGLLNKITDSVNIQGNENLTADDIINRNGTFVEEIHKLCGHGFEIFAVASNHQGTFSASACKASRSENAIIIIWNSKECRHRCELQCHKLTVIHFAFSNNDSFLLSFLLIENFRLASEQKYSKVHSCIIWYCAWTPDDKCFLCFWRFDENDVELVAERKHLNAVTAVSAKGRILVKY</sequence>
<dbReference type="PANTHER" id="PTHR44111:SF1">
    <property type="entry name" value="ELONGATOR COMPLEX PROTEIN 2"/>
    <property type="match status" value="1"/>
</dbReference>
<evidence type="ECO:0000256" key="1">
    <source>
        <dbReference type="ARBA" id="ARBA00004123"/>
    </source>
</evidence>
<dbReference type="PANTHER" id="PTHR44111">
    <property type="entry name" value="ELONGATOR COMPLEX PROTEIN 2"/>
    <property type="match status" value="1"/>
</dbReference>
<dbReference type="GO" id="GO:0005737">
    <property type="term" value="C:cytoplasm"/>
    <property type="evidence" value="ECO:0007669"/>
    <property type="project" value="UniProtKB-SubCell"/>
</dbReference>
<keyword evidence="5" id="KW-0677">Repeat</keyword>
<dbReference type="GO" id="GO:0033588">
    <property type="term" value="C:elongator holoenzyme complex"/>
    <property type="evidence" value="ECO:0007669"/>
    <property type="project" value="InterPro"/>
</dbReference>
<dbReference type="EnsemblMetazoa" id="OVOC8083.1">
    <property type="protein sequence ID" value="OVOC8083.1"/>
    <property type="gene ID" value="WBGene00244892"/>
</dbReference>
<reference evidence="7" key="2">
    <citation type="submission" date="2022-06" db="UniProtKB">
        <authorList>
            <consortium name="EnsemblMetazoa"/>
        </authorList>
    </citation>
    <scope>IDENTIFICATION</scope>
</reference>
<protein>
    <submittedName>
        <fullName evidence="7">Uncharacterized protein</fullName>
    </submittedName>
</protein>
<keyword evidence="6" id="KW-0539">Nucleus</keyword>
<organism evidence="7 8">
    <name type="scientific">Onchocerca volvulus</name>
    <dbReference type="NCBI Taxonomy" id="6282"/>
    <lineage>
        <taxon>Eukaryota</taxon>
        <taxon>Metazoa</taxon>
        <taxon>Ecdysozoa</taxon>
        <taxon>Nematoda</taxon>
        <taxon>Chromadorea</taxon>
        <taxon>Rhabditida</taxon>
        <taxon>Spirurina</taxon>
        <taxon>Spiruromorpha</taxon>
        <taxon>Filarioidea</taxon>
        <taxon>Onchocercidae</taxon>
        <taxon>Onchocerca</taxon>
    </lineage>
</organism>
<evidence type="ECO:0000256" key="6">
    <source>
        <dbReference type="ARBA" id="ARBA00023242"/>
    </source>
</evidence>
<dbReference type="InterPro" id="IPR037289">
    <property type="entry name" value="Elp2"/>
</dbReference>
<evidence type="ECO:0000256" key="5">
    <source>
        <dbReference type="ARBA" id="ARBA00022737"/>
    </source>
</evidence>
<dbReference type="GO" id="GO:0005634">
    <property type="term" value="C:nucleus"/>
    <property type="evidence" value="ECO:0007669"/>
    <property type="project" value="UniProtKB-SubCell"/>
</dbReference>
<dbReference type="Gene3D" id="2.130.10.10">
    <property type="entry name" value="YVTN repeat-like/Quinoprotein amine dehydrogenase"/>
    <property type="match status" value="1"/>
</dbReference>
<keyword evidence="4" id="KW-0853">WD repeat</keyword>
<dbReference type="InterPro" id="IPR015943">
    <property type="entry name" value="WD40/YVTN_repeat-like_dom_sf"/>
</dbReference>
<evidence type="ECO:0000256" key="4">
    <source>
        <dbReference type="ARBA" id="ARBA00022574"/>
    </source>
</evidence>
<accession>A0A8R1XZ71</accession>
<evidence type="ECO:0000313" key="7">
    <source>
        <dbReference type="EnsemblMetazoa" id="OVOC8083.1"/>
    </source>
</evidence>
<name>A0A8R1XZ71_ONCVO</name>
<comment type="subcellular location">
    <subcellularLocation>
        <location evidence="2">Cytoplasm</location>
    </subcellularLocation>
    <subcellularLocation>
        <location evidence="1">Nucleus</location>
    </subcellularLocation>
</comment>
<dbReference type="GO" id="GO:0002098">
    <property type="term" value="P:tRNA wobble uridine modification"/>
    <property type="evidence" value="ECO:0007669"/>
    <property type="project" value="InterPro"/>
</dbReference>
<proteinExistence type="predicted"/>
<reference evidence="8" key="1">
    <citation type="submission" date="2013-10" db="EMBL/GenBank/DDBJ databases">
        <title>Genome sequencing of Onchocerca volvulus.</title>
        <authorList>
            <person name="Cotton J."/>
            <person name="Tsai J."/>
            <person name="Stanley E."/>
            <person name="Tracey A."/>
            <person name="Holroyd N."/>
            <person name="Lustigman S."/>
            <person name="Berriman M."/>
        </authorList>
    </citation>
    <scope>NUCLEOTIDE SEQUENCE</scope>
</reference>
<dbReference type="InterPro" id="IPR036322">
    <property type="entry name" value="WD40_repeat_dom_sf"/>
</dbReference>
<dbReference type="AlphaFoldDB" id="A0A8R1XZ71"/>
<dbReference type="Proteomes" id="UP000024404">
    <property type="component" value="Unassembled WGS sequence"/>
</dbReference>
<evidence type="ECO:0000256" key="2">
    <source>
        <dbReference type="ARBA" id="ARBA00004496"/>
    </source>
</evidence>
<dbReference type="SUPFAM" id="SSF50978">
    <property type="entry name" value="WD40 repeat-like"/>
    <property type="match status" value="1"/>
</dbReference>
<evidence type="ECO:0000256" key="3">
    <source>
        <dbReference type="ARBA" id="ARBA00022490"/>
    </source>
</evidence>
<dbReference type="EMBL" id="CMVM020000246">
    <property type="status" value="NOT_ANNOTATED_CDS"/>
    <property type="molecule type" value="Genomic_DNA"/>
</dbReference>
<keyword evidence="8" id="KW-1185">Reference proteome</keyword>
<evidence type="ECO:0000313" key="8">
    <source>
        <dbReference type="Proteomes" id="UP000024404"/>
    </source>
</evidence>
<keyword evidence="3" id="KW-0963">Cytoplasm</keyword>